<dbReference type="EMBL" id="GEBQ01010639">
    <property type="protein sequence ID" value="JAT29338.1"/>
    <property type="molecule type" value="Transcribed_RNA"/>
</dbReference>
<accession>A0A1B6M084</accession>
<dbReference type="InterPro" id="IPR029526">
    <property type="entry name" value="PGBD"/>
</dbReference>
<feature type="domain" description="PiggyBac transposable element-derived protein" evidence="1">
    <location>
        <begin position="1"/>
        <end position="108"/>
    </location>
</feature>
<organism evidence="2">
    <name type="scientific">Graphocephala atropunctata</name>
    <dbReference type="NCBI Taxonomy" id="36148"/>
    <lineage>
        <taxon>Eukaryota</taxon>
        <taxon>Metazoa</taxon>
        <taxon>Ecdysozoa</taxon>
        <taxon>Arthropoda</taxon>
        <taxon>Hexapoda</taxon>
        <taxon>Insecta</taxon>
        <taxon>Pterygota</taxon>
        <taxon>Neoptera</taxon>
        <taxon>Paraneoptera</taxon>
        <taxon>Hemiptera</taxon>
        <taxon>Auchenorrhyncha</taxon>
        <taxon>Membracoidea</taxon>
        <taxon>Cicadellidae</taxon>
        <taxon>Cicadellinae</taxon>
        <taxon>Cicadellini</taxon>
        <taxon>Graphocephala</taxon>
    </lineage>
</organism>
<evidence type="ECO:0000313" key="2">
    <source>
        <dbReference type="EMBL" id="JAT29338.1"/>
    </source>
</evidence>
<feature type="non-terminal residue" evidence="2">
    <location>
        <position position="124"/>
    </location>
</feature>
<dbReference type="PANTHER" id="PTHR46599">
    <property type="entry name" value="PIGGYBAC TRANSPOSABLE ELEMENT-DERIVED PROTEIN 4"/>
    <property type="match status" value="1"/>
</dbReference>
<dbReference type="Pfam" id="PF13843">
    <property type="entry name" value="DDE_Tnp_1_7"/>
    <property type="match status" value="1"/>
</dbReference>
<dbReference type="AlphaFoldDB" id="A0A1B6M084"/>
<proteinExistence type="predicted"/>
<gene>
    <name evidence="2" type="ORF">g.11558</name>
</gene>
<sequence length="124" mass="14055">MIPFRGRLLFRQYLPKRTHKYGIKVSKVFDTTGYTYKVKVYMGKGTGAVDGMTVTTSVVMDLIEDFVGKGHSLYVDNFYTSMELANNLLSLNTHLVGTVMKNRKGFPKLNDKLNRGDMECQESS</sequence>
<reference evidence="2" key="1">
    <citation type="submission" date="2015-11" db="EMBL/GenBank/DDBJ databases">
        <title>De novo transcriptome assembly of four potential Pierce s Disease insect vectors from Arizona vineyards.</title>
        <authorList>
            <person name="Tassone E.E."/>
        </authorList>
    </citation>
    <scope>NUCLEOTIDE SEQUENCE</scope>
</reference>
<protein>
    <recommendedName>
        <fullName evidence="1">PiggyBac transposable element-derived protein domain-containing protein</fullName>
    </recommendedName>
</protein>
<name>A0A1B6M084_9HEMI</name>
<evidence type="ECO:0000259" key="1">
    <source>
        <dbReference type="Pfam" id="PF13843"/>
    </source>
</evidence>
<dbReference type="PANTHER" id="PTHR46599:SF3">
    <property type="entry name" value="PIGGYBAC TRANSPOSABLE ELEMENT-DERIVED PROTEIN 4"/>
    <property type="match status" value="1"/>
</dbReference>